<evidence type="ECO:0000313" key="3">
    <source>
        <dbReference type="Proteomes" id="UP000550707"/>
    </source>
</evidence>
<dbReference type="Proteomes" id="UP000550707">
    <property type="component" value="Unassembled WGS sequence"/>
</dbReference>
<protein>
    <submittedName>
        <fullName evidence="2">Uncharacterized protein</fullName>
    </submittedName>
</protein>
<reference evidence="2 3" key="1">
    <citation type="journal article" date="2020" name="Nature">
        <title>Six reference-quality genomes reveal evolution of bat adaptations.</title>
        <authorList>
            <person name="Jebb D."/>
            <person name="Huang Z."/>
            <person name="Pippel M."/>
            <person name="Hughes G.M."/>
            <person name="Lavrichenko K."/>
            <person name="Devanna P."/>
            <person name="Winkler S."/>
            <person name="Jermiin L.S."/>
            <person name="Skirmuntt E.C."/>
            <person name="Katzourakis A."/>
            <person name="Burkitt-Gray L."/>
            <person name="Ray D.A."/>
            <person name="Sullivan K.A.M."/>
            <person name="Roscito J.G."/>
            <person name="Kirilenko B.M."/>
            <person name="Davalos L.M."/>
            <person name="Corthals A.P."/>
            <person name="Power M.L."/>
            <person name="Jones G."/>
            <person name="Ransome R.D."/>
            <person name="Dechmann D.K.N."/>
            <person name="Locatelli A.G."/>
            <person name="Puechmaille S.J."/>
            <person name="Fedrigo O."/>
            <person name="Jarvis E.D."/>
            <person name="Hiller M."/>
            <person name="Vernes S.C."/>
            <person name="Myers E.W."/>
            <person name="Teeling E.C."/>
        </authorList>
    </citation>
    <scope>NUCLEOTIDE SEQUENCE [LARGE SCALE GENOMIC DNA]</scope>
    <source>
        <strain evidence="2">MMolMol1</strain>
        <tissue evidence="2">Muscle</tissue>
    </source>
</reference>
<comment type="caution">
    <text evidence="2">The sequence shown here is derived from an EMBL/GenBank/DDBJ whole genome shotgun (WGS) entry which is preliminary data.</text>
</comment>
<organism evidence="2 3">
    <name type="scientific">Molossus molossus</name>
    <name type="common">Pallas' mastiff bat</name>
    <name type="synonym">Vespertilio molossus</name>
    <dbReference type="NCBI Taxonomy" id="27622"/>
    <lineage>
        <taxon>Eukaryota</taxon>
        <taxon>Metazoa</taxon>
        <taxon>Chordata</taxon>
        <taxon>Craniata</taxon>
        <taxon>Vertebrata</taxon>
        <taxon>Euteleostomi</taxon>
        <taxon>Mammalia</taxon>
        <taxon>Eutheria</taxon>
        <taxon>Laurasiatheria</taxon>
        <taxon>Chiroptera</taxon>
        <taxon>Yangochiroptera</taxon>
        <taxon>Molossidae</taxon>
        <taxon>Molossus</taxon>
    </lineage>
</organism>
<proteinExistence type="predicted"/>
<name>A0A7J8IZJ7_MOLMO</name>
<keyword evidence="3" id="KW-1185">Reference proteome</keyword>
<dbReference type="InParanoid" id="A0A7J8IZJ7"/>
<sequence>MSRVPVSAGVSCLDHVDGMTMWMARTVSEVTHLGCSPETLNKCQLPSAVGPRRVLEAGGGERAAAPGPVGVPTLQRGAGGGVFPGLESVSLVSSDSLPPTKKFFSGSFCPCLTSLYAAKKCVLNTACVLGRLGQGGGTRPAPGRGAGRQEGAG</sequence>
<dbReference type="EMBL" id="JACASF010000003">
    <property type="protein sequence ID" value="KAF6490027.1"/>
    <property type="molecule type" value="Genomic_DNA"/>
</dbReference>
<accession>A0A7J8IZJ7</accession>
<dbReference type="AlphaFoldDB" id="A0A7J8IZJ7"/>
<gene>
    <name evidence="2" type="ORF">HJG59_010401</name>
</gene>
<feature type="region of interest" description="Disordered" evidence="1">
    <location>
        <begin position="134"/>
        <end position="153"/>
    </location>
</feature>
<evidence type="ECO:0000256" key="1">
    <source>
        <dbReference type="SAM" id="MobiDB-lite"/>
    </source>
</evidence>
<evidence type="ECO:0000313" key="2">
    <source>
        <dbReference type="EMBL" id="KAF6490027.1"/>
    </source>
</evidence>